<evidence type="ECO:0000256" key="4">
    <source>
        <dbReference type="ARBA" id="ARBA00022989"/>
    </source>
</evidence>
<feature type="transmembrane region" description="Helical" evidence="6">
    <location>
        <begin position="339"/>
        <end position="367"/>
    </location>
</feature>
<evidence type="ECO:0000256" key="5">
    <source>
        <dbReference type="ARBA" id="ARBA00023136"/>
    </source>
</evidence>
<sequence>MLKNYLKIAWRNLLKDRTYTIINTVGLALGLAASMLIALYIIDELSYDRYHEKADRIYRLEADFMVNGNTFHERTVPAQFGSVLVKEYPAIENYARVQGPRKALVRKPGTLDTFTEENEVFADAALFDIFTFKVLAGNPRISLQKPNTVVLSKSMALKYFHSTEVVGKVLHLDNTVDYEVVGVIDDMPPQSHIRFNFIQAMAGNPESHDANWMSDNFVTYLLTKPSLSQKKLDTYLRQATLKYMDGPLKTMTGSSIAELEAKQEHFRYNSMPIRDIHLNSTLLDEAEPSGNRQTVNLFIVIATLIILIACANFTNLATARASRRAKEVGVRKVIGSSRLNLMLQFLTESILTTLIATIIATILVSLLLPTLNQISGKNIIFLSLENWWLPTTMLCFSLLIGLLSGIYPAFFLSAFEPVKTLKGKIAQGLKNSGLRNALVVFQFAAAIILLISTAVILAQLHYIQNKRLGYEKDQVLIIKNARSLYKQLPLFKEQVKNLPGVQSASITSSLPTDLNRNTHIFSKDAAKSSGGVRGIAQFDIDHDYLPTLGMEIVKGRNFLSNDVADSAALLINESAARLLAFGNPIRKSLYEGGGKYEIIGVVKDFNTGSLHNTIPPLVFKLTDIASYLAIRVKTSHLTPLLNQIEKQYHDIDGMAGQPFSYSFLNDNFNQLYQAEQRAGKLFMAAAIFAIFIACLGLFGLISYSCQQRTKEIGIRKVLGASITSVVQMISVDFIRLVAISILVASPIAWWSMSHWLEDFAYRISIQWWMFALAGTMALFIALLTVGFQAIKAALANPIESLRNE</sequence>
<evidence type="ECO:0000256" key="1">
    <source>
        <dbReference type="ARBA" id="ARBA00004651"/>
    </source>
</evidence>
<keyword evidence="10" id="KW-1185">Reference proteome</keyword>
<feature type="transmembrane region" description="Helical" evidence="6">
    <location>
        <begin position="21"/>
        <end position="42"/>
    </location>
</feature>
<evidence type="ECO:0000259" key="8">
    <source>
        <dbReference type="Pfam" id="PF12704"/>
    </source>
</evidence>
<keyword evidence="4 6" id="KW-1133">Transmembrane helix</keyword>
<dbReference type="InterPro" id="IPR003838">
    <property type="entry name" value="ABC3_permease_C"/>
</dbReference>
<comment type="subcellular location">
    <subcellularLocation>
        <location evidence="1">Cell membrane</location>
        <topology evidence="1">Multi-pass membrane protein</topology>
    </subcellularLocation>
</comment>
<feature type="transmembrane region" description="Helical" evidence="6">
    <location>
        <begin position="681"/>
        <end position="705"/>
    </location>
</feature>
<evidence type="ECO:0000313" key="9">
    <source>
        <dbReference type="EMBL" id="GAA4803255.1"/>
    </source>
</evidence>
<dbReference type="InterPro" id="IPR025857">
    <property type="entry name" value="MacB_PCD"/>
</dbReference>
<feature type="transmembrane region" description="Helical" evidence="6">
    <location>
        <begin position="436"/>
        <end position="458"/>
    </location>
</feature>
<dbReference type="PANTHER" id="PTHR30572">
    <property type="entry name" value="MEMBRANE COMPONENT OF TRANSPORTER-RELATED"/>
    <property type="match status" value="1"/>
</dbReference>
<proteinExistence type="predicted"/>
<evidence type="ECO:0000313" key="10">
    <source>
        <dbReference type="Proteomes" id="UP001501411"/>
    </source>
</evidence>
<dbReference type="RefSeq" id="WP_345233844.1">
    <property type="nucleotide sequence ID" value="NZ_BAABIQ010000043.1"/>
</dbReference>
<evidence type="ECO:0000256" key="2">
    <source>
        <dbReference type="ARBA" id="ARBA00022475"/>
    </source>
</evidence>
<keyword evidence="2" id="KW-1003">Cell membrane</keyword>
<gene>
    <name evidence="9" type="ORF">GCM10023231_35300</name>
</gene>
<dbReference type="PANTHER" id="PTHR30572:SF18">
    <property type="entry name" value="ABC-TYPE MACROLIDE FAMILY EXPORT SYSTEM PERMEASE COMPONENT 2"/>
    <property type="match status" value="1"/>
</dbReference>
<feature type="transmembrane region" description="Helical" evidence="6">
    <location>
        <begin position="765"/>
        <end position="787"/>
    </location>
</feature>
<evidence type="ECO:0000256" key="3">
    <source>
        <dbReference type="ARBA" id="ARBA00022692"/>
    </source>
</evidence>
<accession>A0ABP9C121</accession>
<feature type="transmembrane region" description="Helical" evidence="6">
    <location>
        <begin position="717"/>
        <end position="745"/>
    </location>
</feature>
<organism evidence="9 10">
    <name type="scientific">Olivibacter ginsenosidimutans</name>
    <dbReference type="NCBI Taxonomy" id="1176537"/>
    <lineage>
        <taxon>Bacteria</taxon>
        <taxon>Pseudomonadati</taxon>
        <taxon>Bacteroidota</taxon>
        <taxon>Sphingobacteriia</taxon>
        <taxon>Sphingobacteriales</taxon>
        <taxon>Sphingobacteriaceae</taxon>
        <taxon>Olivibacter</taxon>
    </lineage>
</organism>
<keyword evidence="5 6" id="KW-0472">Membrane</keyword>
<feature type="domain" description="MacB-like periplasmic core" evidence="8">
    <location>
        <begin position="491"/>
        <end position="609"/>
    </location>
</feature>
<dbReference type="Pfam" id="PF12704">
    <property type="entry name" value="MacB_PCD"/>
    <property type="match status" value="2"/>
</dbReference>
<comment type="caution">
    <text evidence="9">The sequence shown here is derived from an EMBL/GenBank/DDBJ whole genome shotgun (WGS) entry which is preliminary data.</text>
</comment>
<feature type="transmembrane region" description="Helical" evidence="6">
    <location>
        <begin position="387"/>
        <end position="415"/>
    </location>
</feature>
<name>A0ABP9C121_9SPHI</name>
<dbReference type="Proteomes" id="UP001501411">
    <property type="component" value="Unassembled WGS sequence"/>
</dbReference>
<feature type="transmembrane region" description="Helical" evidence="6">
    <location>
        <begin position="297"/>
        <end position="318"/>
    </location>
</feature>
<feature type="domain" description="MacB-like periplasmic core" evidence="8">
    <location>
        <begin position="20"/>
        <end position="191"/>
    </location>
</feature>
<evidence type="ECO:0000256" key="6">
    <source>
        <dbReference type="SAM" id="Phobius"/>
    </source>
</evidence>
<feature type="domain" description="ABC3 transporter permease C-terminal" evidence="7">
    <location>
        <begin position="299"/>
        <end position="416"/>
    </location>
</feature>
<dbReference type="InterPro" id="IPR050250">
    <property type="entry name" value="Macrolide_Exporter_MacB"/>
</dbReference>
<evidence type="ECO:0000259" key="7">
    <source>
        <dbReference type="Pfam" id="PF02687"/>
    </source>
</evidence>
<dbReference type="Pfam" id="PF02687">
    <property type="entry name" value="FtsX"/>
    <property type="match status" value="2"/>
</dbReference>
<dbReference type="EMBL" id="BAABIQ010000043">
    <property type="protein sequence ID" value="GAA4803255.1"/>
    <property type="molecule type" value="Genomic_DNA"/>
</dbReference>
<reference evidence="10" key="1">
    <citation type="journal article" date="2019" name="Int. J. Syst. Evol. Microbiol.">
        <title>The Global Catalogue of Microorganisms (GCM) 10K type strain sequencing project: providing services to taxonomists for standard genome sequencing and annotation.</title>
        <authorList>
            <consortium name="The Broad Institute Genomics Platform"/>
            <consortium name="The Broad Institute Genome Sequencing Center for Infectious Disease"/>
            <person name="Wu L."/>
            <person name="Ma J."/>
        </authorList>
    </citation>
    <scope>NUCLEOTIDE SEQUENCE [LARGE SCALE GENOMIC DNA]</scope>
    <source>
        <strain evidence="10">JCM 18200</strain>
    </source>
</reference>
<feature type="domain" description="ABC3 transporter permease C-terminal" evidence="7">
    <location>
        <begin position="684"/>
        <end position="794"/>
    </location>
</feature>
<protein>
    <submittedName>
        <fullName evidence="9">ABC transporter permease</fullName>
    </submittedName>
</protein>
<keyword evidence="3 6" id="KW-0812">Transmembrane</keyword>